<feature type="transmembrane region" description="Helical" evidence="1">
    <location>
        <begin position="95"/>
        <end position="116"/>
    </location>
</feature>
<keyword evidence="1" id="KW-0812">Transmembrane</keyword>
<sequence length="117" mass="12423">MDLLRNILLILHFVGLASLLGGFLVQIKPIIAGKGTIVAAMFHGALTQLATGLLLVGIIEMGSLGHIDNIKIGLKLLLLIVITVLVIVNRKKPTVPSLALWAIGALTFTDVVIAVLW</sequence>
<dbReference type="Proteomes" id="UP000297983">
    <property type="component" value="Unassembled WGS sequence"/>
</dbReference>
<organism evidence="2 3">
    <name type="scientific">Cryobacterium gelidum</name>
    <dbReference type="NCBI Taxonomy" id="1259164"/>
    <lineage>
        <taxon>Bacteria</taxon>
        <taxon>Bacillati</taxon>
        <taxon>Actinomycetota</taxon>
        <taxon>Actinomycetes</taxon>
        <taxon>Micrococcales</taxon>
        <taxon>Microbacteriaceae</taxon>
        <taxon>Cryobacterium</taxon>
    </lineage>
</organism>
<evidence type="ECO:0000313" key="2">
    <source>
        <dbReference type="EMBL" id="TFD72362.1"/>
    </source>
</evidence>
<feature type="transmembrane region" description="Helical" evidence="1">
    <location>
        <begin position="37"/>
        <end position="58"/>
    </location>
</feature>
<protein>
    <recommendedName>
        <fullName evidence="4">Integral membrane protein</fullName>
    </recommendedName>
</protein>
<accession>A0A4R9AXJ1</accession>
<evidence type="ECO:0000256" key="1">
    <source>
        <dbReference type="SAM" id="Phobius"/>
    </source>
</evidence>
<proteinExistence type="predicted"/>
<dbReference type="RefSeq" id="WP_134550996.1">
    <property type="nucleotide sequence ID" value="NZ_SOHL01000009.1"/>
</dbReference>
<keyword evidence="3" id="KW-1185">Reference proteome</keyword>
<evidence type="ECO:0008006" key="4">
    <source>
        <dbReference type="Google" id="ProtNLM"/>
    </source>
</evidence>
<keyword evidence="1" id="KW-0472">Membrane</keyword>
<feature type="transmembrane region" description="Helical" evidence="1">
    <location>
        <begin position="6"/>
        <end position="25"/>
    </location>
</feature>
<dbReference type="EMBL" id="SOHL01000009">
    <property type="protein sequence ID" value="TFD72362.1"/>
    <property type="molecule type" value="Genomic_DNA"/>
</dbReference>
<feature type="transmembrane region" description="Helical" evidence="1">
    <location>
        <begin position="70"/>
        <end position="88"/>
    </location>
</feature>
<dbReference type="AlphaFoldDB" id="A0A4R9AXJ1"/>
<keyword evidence="1" id="KW-1133">Transmembrane helix</keyword>
<reference evidence="2 3" key="1">
    <citation type="submission" date="2019-03" db="EMBL/GenBank/DDBJ databases">
        <title>Genomics of glacier-inhabiting Cryobacterium strains.</title>
        <authorList>
            <person name="Liu Q."/>
            <person name="Xin Y.-H."/>
        </authorList>
    </citation>
    <scope>NUCLEOTIDE SEQUENCE [LARGE SCALE GENOMIC DNA]</scope>
    <source>
        <strain evidence="2 3">Hz16</strain>
    </source>
</reference>
<comment type="caution">
    <text evidence="2">The sequence shown here is derived from an EMBL/GenBank/DDBJ whole genome shotgun (WGS) entry which is preliminary data.</text>
</comment>
<evidence type="ECO:0000313" key="3">
    <source>
        <dbReference type="Proteomes" id="UP000297983"/>
    </source>
</evidence>
<gene>
    <name evidence="2" type="ORF">E3T50_05740</name>
</gene>
<name>A0A4R9AXJ1_9MICO</name>